<evidence type="ECO:0000256" key="2">
    <source>
        <dbReference type="ARBA" id="ARBA00012483"/>
    </source>
</evidence>
<feature type="domain" description="U-box" evidence="8">
    <location>
        <begin position="162"/>
        <end position="235"/>
    </location>
</feature>
<dbReference type="PROSITE" id="PS51698">
    <property type="entry name" value="U_BOX"/>
    <property type="match status" value="1"/>
</dbReference>
<evidence type="ECO:0000256" key="6">
    <source>
        <dbReference type="ARBA" id="ARBA00022803"/>
    </source>
</evidence>
<feature type="region of interest" description="Disordered" evidence="7">
    <location>
        <begin position="1"/>
        <end position="30"/>
    </location>
</feature>
<dbReference type="Gene3D" id="3.30.40.10">
    <property type="entry name" value="Zinc/RING finger domain, C3HC4 (zinc finger)"/>
    <property type="match status" value="1"/>
</dbReference>
<keyword evidence="6" id="KW-0802">TPR repeat</keyword>
<dbReference type="Pfam" id="PF04564">
    <property type="entry name" value="U-box"/>
    <property type="match status" value="1"/>
</dbReference>
<dbReference type="EMBL" id="AJIX01000027">
    <property type="protein sequence ID" value="KGR09033.1"/>
    <property type="molecule type" value="Genomic_DNA"/>
</dbReference>
<dbReference type="GO" id="GO:0061630">
    <property type="term" value="F:ubiquitin protein ligase activity"/>
    <property type="evidence" value="ECO:0007669"/>
    <property type="project" value="UniProtKB-EC"/>
</dbReference>
<gene>
    <name evidence="9" type="ORF">MG3_03789</name>
</gene>
<protein>
    <recommendedName>
        <fullName evidence="2">RING-type E3 ubiquitin transferase</fullName>
        <ecNumber evidence="2">2.3.2.27</ecNumber>
    </recommendedName>
</protein>
<feature type="compositionally biased region" description="Low complexity" evidence="7">
    <location>
        <begin position="131"/>
        <end position="145"/>
    </location>
</feature>
<keyword evidence="4" id="KW-0677">Repeat</keyword>
<organism evidence="9 10">
    <name type="scientific">Candida albicans P78048</name>
    <dbReference type="NCBI Taxonomy" id="1094989"/>
    <lineage>
        <taxon>Eukaryota</taxon>
        <taxon>Fungi</taxon>
        <taxon>Dikarya</taxon>
        <taxon>Ascomycota</taxon>
        <taxon>Saccharomycotina</taxon>
        <taxon>Pichiomycetes</taxon>
        <taxon>Debaryomycetaceae</taxon>
        <taxon>Candida/Lodderomyces clade</taxon>
        <taxon>Candida</taxon>
    </lineage>
</organism>
<dbReference type="GO" id="GO:0006515">
    <property type="term" value="P:protein quality control for misfolded or incompletely synthesized proteins"/>
    <property type="evidence" value="ECO:0007669"/>
    <property type="project" value="TreeGrafter"/>
</dbReference>
<proteinExistence type="predicted"/>
<accession>A0AB34PSW1</accession>
<keyword evidence="5" id="KW-0833">Ubl conjugation pathway</keyword>
<dbReference type="CDD" id="cd16654">
    <property type="entry name" value="RING-Ubox_CHIP"/>
    <property type="match status" value="1"/>
</dbReference>
<dbReference type="GO" id="GO:0045862">
    <property type="term" value="P:positive regulation of proteolysis"/>
    <property type="evidence" value="ECO:0007669"/>
    <property type="project" value="TreeGrafter"/>
</dbReference>
<dbReference type="GO" id="GO:0043161">
    <property type="term" value="P:proteasome-mediated ubiquitin-dependent protein catabolic process"/>
    <property type="evidence" value="ECO:0007669"/>
    <property type="project" value="TreeGrafter"/>
</dbReference>
<dbReference type="PANTHER" id="PTHR46803:SF2">
    <property type="entry name" value="E3 UBIQUITIN-PROTEIN LIGASE CHIP"/>
    <property type="match status" value="1"/>
</dbReference>
<evidence type="ECO:0000256" key="5">
    <source>
        <dbReference type="ARBA" id="ARBA00022786"/>
    </source>
</evidence>
<dbReference type="GO" id="GO:0071218">
    <property type="term" value="P:cellular response to misfolded protein"/>
    <property type="evidence" value="ECO:0007669"/>
    <property type="project" value="TreeGrafter"/>
</dbReference>
<dbReference type="EC" id="2.3.2.27" evidence="2"/>
<evidence type="ECO:0000256" key="4">
    <source>
        <dbReference type="ARBA" id="ARBA00022737"/>
    </source>
</evidence>
<dbReference type="AlphaFoldDB" id="A0AB34PSW1"/>
<keyword evidence="3" id="KW-0808">Transferase</keyword>
<dbReference type="GO" id="GO:0005737">
    <property type="term" value="C:cytoplasm"/>
    <property type="evidence" value="ECO:0007669"/>
    <property type="project" value="TreeGrafter"/>
</dbReference>
<dbReference type="SMR" id="A0AB34PSW1"/>
<evidence type="ECO:0000313" key="10">
    <source>
        <dbReference type="Proteomes" id="UP000030161"/>
    </source>
</evidence>
<dbReference type="GO" id="GO:0000209">
    <property type="term" value="P:protein polyubiquitination"/>
    <property type="evidence" value="ECO:0007669"/>
    <property type="project" value="TreeGrafter"/>
</dbReference>
<evidence type="ECO:0000313" key="9">
    <source>
        <dbReference type="EMBL" id="KGR09033.1"/>
    </source>
</evidence>
<sequence length="235" mass="27020">MLSHFKTVFTSSSSSSSTEPKLAPKGKKVTGNHKDLIPYVKNDISITKSQLKKYSTKKQSITKVLQPMDNYYNFEKQKLEQKYSYNNSNEFYGELFNLYRKQLDECSELLELAQNNYTHSLYQHSLENRKSSNASRSNSVFSRNSLPTTTSSTEDCTSLEKEIPDHLLDPISFEMFTNPVITPSGITYEKTHILEHLKRRGKFDPITRQELTEDQLYPNLTIKEAVDAYRASSSS</sequence>
<comment type="caution">
    <text evidence="9">The sequence shown here is derived from an EMBL/GenBank/DDBJ whole genome shotgun (WGS) entry which is preliminary data.</text>
</comment>
<feature type="region of interest" description="Disordered" evidence="7">
    <location>
        <begin position="128"/>
        <end position="155"/>
    </location>
</feature>
<dbReference type="InterPro" id="IPR013083">
    <property type="entry name" value="Znf_RING/FYVE/PHD"/>
</dbReference>
<dbReference type="InterPro" id="IPR003613">
    <property type="entry name" value="Ubox_domain"/>
</dbReference>
<evidence type="ECO:0000256" key="1">
    <source>
        <dbReference type="ARBA" id="ARBA00000900"/>
    </source>
</evidence>
<dbReference type="SMART" id="SM00504">
    <property type="entry name" value="Ubox"/>
    <property type="match status" value="1"/>
</dbReference>
<dbReference type="SUPFAM" id="SSF57850">
    <property type="entry name" value="RING/U-box"/>
    <property type="match status" value="1"/>
</dbReference>
<reference evidence="9 10" key="1">
    <citation type="submission" date="2013-12" db="EMBL/GenBank/DDBJ databases">
        <title>The Genome Sequence of Candida albicans P78048.</title>
        <authorList>
            <consortium name="The Broad Institute Genome Sequencing Platform"/>
            <consortium name="The Broad Institute Genome Sequencing Center for Infectious Disease"/>
            <person name="Cuomo C."/>
            <person name="Bennett R."/>
            <person name="Hirakawa M."/>
            <person name="Noverr M."/>
            <person name="Mitchell A."/>
            <person name="Young S.K."/>
            <person name="Zeng Q."/>
            <person name="Gargeya S."/>
            <person name="Fitzgerald M."/>
            <person name="Abouelleil A."/>
            <person name="Alvarado L."/>
            <person name="Berlin A.M."/>
            <person name="Chapman S.B."/>
            <person name="Dewar J."/>
            <person name="Goldberg J."/>
            <person name="Griggs A."/>
            <person name="Gujja S."/>
            <person name="Hansen M."/>
            <person name="Howarth C."/>
            <person name="Imamovic A."/>
            <person name="Larimer J."/>
            <person name="McCowan C."/>
            <person name="Murphy C."/>
            <person name="Pearson M."/>
            <person name="Priest M."/>
            <person name="Roberts A."/>
            <person name="Saif S."/>
            <person name="Shea T."/>
            <person name="Sykes S."/>
            <person name="Wortman J."/>
            <person name="Nusbaum C."/>
            <person name="Birren B."/>
        </authorList>
    </citation>
    <scope>NUCLEOTIDE SEQUENCE [LARGE SCALE GENOMIC DNA]</scope>
    <source>
        <strain evidence="9 10">P78048</strain>
    </source>
</reference>
<dbReference type="PANTHER" id="PTHR46803">
    <property type="entry name" value="E3 UBIQUITIN-PROTEIN LIGASE CHIP"/>
    <property type="match status" value="1"/>
</dbReference>
<comment type="catalytic activity">
    <reaction evidence="1">
        <text>S-ubiquitinyl-[E2 ubiquitin-conjugating enzyme]-L-cysteine + [acceptor protein]-L-lysine = [E2 ubiquitin-conjugating enzyme]-L-cysteine + N(6)-ubiquitinyl-[acceptor protein]-L-lysine.</text>
        <dbReference type="EC" id="2.3.2.27"/>
    </reaction>
</comment>
<dbReference type="Proteomes" id="UP000030161">
    <property type="component" value="Unassembled WGS sequence"/>
</dbReference>
<evidence type="ECO:0000256" key="7">
    <source>
        <dbReference type="SAM" id="MobiDB-lite"/>
    </source>
</evidence>
<name>A0AB34PSW1_CANAX</name>
<evidence type="ECO:0000259" key="8">
    <source>
        <dbReference type="PROSITE" id="PS51698"/>
    </source>
</evidence>
<dbReference type="InterPro" id="IPR045202">
    <property type="entry name" value="CHIP_RING-Ubox"/>
</dbReference>
<evidence type="ECO:0000256" key="3">
    <source>
        <dbReference type="ARBA" id="ARBA00022679"/>
    </source>
</evidence>
<dbReference type="GO" id="GO:0051087">
    <property type="term" value="F:protein-folding chaperone binding"/>
    <property type="evidence" value="ECO:0007669"/>
    <property type="project" value="TreeGrafter"/>
</dbReference>
<feature type="compositionally biased region" description="Polar residues" evidence="7">
    <location>
        <begin position="146"/>
        <end position="155"/>
    </location>
</feature>